<comment type="caution">
    <text evidence="8">The sequence shown here is derived from an EMBL/GenBank/DDBJ whole genome shotgun (WGS) entry which is preliminary data.</text>
</comment>
<dbReference type="InterPro" id="IPR011701">
    <property type="entry name" value="MFS"/>
</dbReference>
<dbReference type="PANTHER" id="PTHR42718">
    <property type="entry name" value="MAJOR FACILITATOR SUPERFAMILY MULTIDRUG TRANSPORTER MFSC"/>
    <property type="match status" value="1"/>
</dbReference>
<feature type="transmembrane region" description="Helical" evidence="6">
    <location>
        <begin position="112"/>
        <end position="133"/>
    </location>
</feature>
<feature type="transmembrane region" description="Helical" evidence="6">
    <location>
        <begin position="54"/>
        <end position="75"/>
    </location>
</feature>
<dbReference type="PRINTS" id="PR01036">
    <property type="entry name" value="TCRTETB"/>
</dbReference>
<name>A0A437MB67_9SPHN</name>
<feature type="transmembrane region" description="Helical" evidence="6">
    <location>
        <begin position="401"/>
        <end position="426"/>
    </location>
</feature>
<reference evidence="8 9" key="1">
    <citation type="submission" date="2019-01" db="EMBL/GenBank/DDBJ databases">
        <authorList>
            <person name="Chen W.-M."/>
        </authorList>
    </citation>
    <scope>NUCLEOTIDE SEQUENCE [LARGE SCALE GENOMIC DNA]</scope>
    <source>
        <strain evidence="8 9">CCP-7</strain>
    </source>
</reference>
<feature type="transmembrane region" description="Helical" evidence="6">
    <location>
        <begin position="20"/>
        <end position="42"/>
    </location>
</feature>
<dbReference type="EMBL" id="SACN01000001">
    <property type="protein sequence ID" value="RVT94891.1"/>
    <property type="molecule type" value="Genomic_DNA"/>
</dbReference>
<dbReference type="PANTHER" id="PTHR42718:SF9">
    <property type="entry name" value="MAJOR FACILITATOR SUPERFAMILY MULTIDRUG TRANSPORTER MFSC"/>
    <property type="match status" value="1"/>
</dbReference>
<protein>
    <submittedName>
        <fullName evidence="8">MFS transporter</fullName>
    </submittedName>
</protein>
<dbReference type="RefSeq" id="WP_127744467.1">
    <property type="nucleotide sequence ID" value="NZ_SACN01000001.1"/>
</dbReference>
<dbReference type="Pfam" id="PF07690">
    <property type="entry name" value="MFS_1"/>
    <property type="match status" value="1"/>
</dbReference>
<gene>
    <name evidence="8" type="ORF">EOD43_14100</name>
</gene>
<evidence type="ECO:0000313" key="9">
    <source>
        <dbReference type="Proteomes" id="UP000282971"/>
    </source>
</evidence>
<evidence type="ECO:0000256" key="1">
    <source>
        <dbReference type="ARBA" id="ARBA00004141"/>
    </source>
</evidence>
<dbReference type="Gene3D" id="1.20.1720.10">
    <property type="entry name" value="Multidrug resistance protein D"/>
    <property type="match status" value="1"/>
</dbReference>
<feature type="transmembrane region" description="Helical" evidence="6">
    <location>
        <begin position="229"/>
        <end position="250"/>
    </location>
</feature>
<evidence type="ECO:0000256" key="3">
    <source>
        <dbReference type="ARBA" id="ARBA00022692"/>
    </source>
</evidence>
<feature type="transmembrane region" description="Helical" evidence="6">
    <location>
        <begin position="336"/>
        <end position="355"/>
    </location>
</feature>
<dbReference type="AlphaFoldDB" id="A0A437MB67"/>
<feature type="transmembrane region" description="Helical" evidence="6">
    <location>
        <begin position="145"/>
        <end position="169"/>
    </location>
</feature>
<keyword evidence="4 6" id="KW-1133">Transmembrane helix</keyword>
<dbReference type="Gene3D" id="1.20.1250.20">
    <property type="entry name" value="MFS general substrate transporter like domains"/>
    <property type="match status" value="1"/>
</dbReference>
<sequence>MEQAAIAEADDGLPLPRRYWAIAAMCCSTALVILDAAIPVVALPTIARELHVPASSTVLTVTVYQLTLVMAMLPLSAFGDLIGLRRLYAIGLMIFTAGAATCLFVTSLPLLLVVRAVQALGAAAVLSMTSALIRSIYPSHQLGRGLGINSLINASFTALAPTVGGIIVAFASWQWVFAASAPFGILALLGVRALPDPEPKSHRFDWTSSILSAATFGLIVGGLELGAHGGGALAAASVVGAGIVIGYAFVRRELRVERPVMPVDLLASPALGVALIGAMAGFMAMMAFVVSMPFRLENGYHYSAGEVGSMMATWPLAALLIGPFASTMADRYSLRLLSALGAGTSVIGLLLLALMPADVTPWGICVRLFVTGGGIALYLSPNARAIIASAPRDRAASVGGIFQTIRLLGQAIGATVAASLLAFGLGSGPGPAYAAAFLALIAGLCGVVKIRR</sequence>
<feature type="domain" description="Major facilitator superfamily (MFS) profile" evidence="7">
    <location>
        <begin position="21"/>
        <end position="452"/>
    </location>
</feature>
<dbReference type="GO" id="GO:0016020">
    <property type="term" value="C:membrane"/>
    <property type="evidence" value="ECO:0007669"/>
    <property type="project" value="UniProtKB-SubCell"/>
</dbReference>
<dbReference type="InterPro" id="IPR020846">
    <property type="entry name" value="MFS_dom"/>
</dbReference>
<evidence type="ECO:0000256" key="6">
    <source>
        <dbReference type="SAM" id="Phobius"/>
    </source>
</evidence>
<evidence type="ECO:0000313" key="8">
    <source>
        <dbReference type="EMBL" id="RVT94891.1"/>
    </source>
</evidence>
<keyword evidence="3 6" id="KW-0812">Transmembrane</keyword>
<dbReference type="InterPro" id="IPR036259">
    <property type="entry name" value="MFS_trans_sf"/>
</dbReference>
<accession>A0A437MB67</accession>
<proteinExistence type="predicted"/>
<evidence type="ECO:0000256" key="5">
    <source>
        <dbReference type="ARBA" id="ARBA00023136"/>
    </source>
</evidence>
<keyword evidence="9" id="KW-1185">Reference proteome</keyword>
<feature type="transmembrane region" description="Helical" evidence="6">
    <location>
        <begin position="361"/>
        <end position="380"/>
    </location>
</feature>
<comment type="subcellular location">
    <subcellularLocation>
        <location evidence="1">Membrane</location>
        <topology evidence="1">Multi-pass membrane protein</topology>
    </subcellularLocation>
</comment>
<feature type="transmembrane region" description="Helical" evidence="6">
    <location>
        <begin position="206"/>
        <end position="223"/>
    </location>
</feature>
<feature type="transmembrane region" description="Helical" evidence="6">
    <location>
        <begin position="432"/>
        <end position="450"/>
    </location>
</feature>
<dbReference type="CDD" id="cd17321">
    <property type="entry name" value="MFS_MMR_MDR_like"/>
    <property type="match status" value="1"/>
</dbReference>
<feature type="transmembrane region" description="Helical" evidence="6">
    <location>
        <begin position="175"/>
        <end position="194"/>
    </location>
</feature>
<keyword evidence="5 6" id="KW-0472">Membrane</keyword>
<feature type="transmembrane region" description="Helical" evidence="6">
    <location>
        <begin position="271"/>
        <end position="292"/>
    </location>
</feature>
<dbReference type="OrthoDB" id="9812221at2"/>
<dbReference type="GO" id="GO:0022857">
    <property type="term" value="F:transmembrane transporter activity"/>
    <property type="evidence" value="ECO:0007669"/>
    <property type="project" value="InterPro"/>
</dbReference>
<dbReference type="PROSITE" id="PS50850">
    <property type="entry name" value="MFS"/>
    <property type="match status" value="1"/>
</dbReference>
<feature type="transmembrane region" description="Helical" evidence="6">
    <location>
        <begin position="312"/>
        <end position="329"/>
    </location>
</feature>
<evidence type="ECO:0000256" key="2">
    <source>
        <dbReference type="ARBA" id="ARBA00022448"/>
    </source>
</evidence>
<evidence type="ECO:0000256" key="4">
    <source>
        <dbReference type="ARBA" id="ARBA00022989"/>
    </source>
</evidence>
<feature type="transmembrane region" description="Helical" evidence="6">
    <location>
        <begin position="87"/>
        <end position="106"/>
    </location>
</feature>
<organism evidence="8 9">
    <name type="scientific">Sphingomonas crocodyli</name>
    <dbReference type="NCBI Taxonomy" id="1979270"/>
    <lineage>
        <taxon>Bacteria</taxon>
        <taxon>Pseudomonadati</taxon>
        <taxon>Pseudomonadota</taxon>
        <taxon>Alphaproteobacteria</taxon>
        <taxon>Sphingomonadales</taxon>
        <taxon>Sphingomonadaceae</taxon>
        <taxon>Sphingomonas</taxon>
    </lineage>
</organism>
<dbReference type="SUPFAM" id="SSF103473">
    <property type="entry name" value="MFS general substrate transporter"/>
    <property type="match status" value="1"/>
</dbReference>
<keyword evidence="2" id="KW-0813">Transport</keyword>
<evidence type="ECO:0000259" key="7">
    <source>
        <dbReference type="PROSITE" id="PS50850"/>
    </source>
</evidence>
<dbReference type="Proteomes" id="UP000282971">
    <property type="component" value="Unassembled WGS sequence"/>
</dbReference>